<gene>
    <name evidence="1" type="ORF">EFP84_20480</name>
</gene>
<protein>
    <submittedName>
        <fullName evidence="1">Uncharacterized protein</fullName>
    </submittedName>
</protein>
<reference evidence="1 2" key="1">
    <citation type="submission" date="2018-11" db="EMBL/GenBank/DDBJ databases">
        <title>Complete genome sequence of Leptospira kmetyi isolate LS 001/16 from soil sample associated with a leptospirosis patient in Kelantan.</title>
        <authorList>
            <person name="Muhammad Yusoff F."/>
            <person name="Muhammad Yusoff S."/>
            <person name="Ahmad M.N."/>
            <person name="Yusof N.Y."/>
            <person name="Aziah I."/>
        </authorList>
    </citation>
    <scope>NUCLEOTIDE SEQUENCE [LARGE SCALE GENOMIC DNA]</scope>
    <source>
        <strain evidence="1 2">LS 001/16</strain>
    </source>
</reference>
<name>A0A5F1XMP1_9LEPT</name>
<accession>A0A5F1XMP1</accession>
<sequence length="68" mass="7662">MEISPKNGRTGGCILLENGRGLKNQGGIVKILEKDGKFVVMETQESDPEVFSDNRNIEFHCFWPKLPL</sequence>
<evidence type="ECO:0000313" key="1">
    <source>
        <dbReference type="EMBL" id="AYV57996.1"/>
    </source>
</evidence>
<dbReference type="Proteomes" id="UP000276407">
    <property type="component" value="Chromosome 2"/>
</dbReference>
<dbReference type="KEGG" id="lkm:EFP84_20480"/>
<dbReference type="AlphaFoldDB" id="A0A5F1XMP1"/>
<evidence type="ECO:0000313" key="2">
    <source>
        <dbReference type="Proteomes" id="UP000276407"/>
    </source>
</evidence>
<organism evidence="1 2">
    <name type="scientific">Leptospira kmetyi</name>
    <dbReference type="NCBI Taxonomy" id="408139"/>
    <lineage>
        <taxon>Bacteria</taxon>
        <taxon>Pseudomonadati</taxon>
        <taxon>Spirochaetota</taxon>
        <taxon>Spirochaetia</taxon>
        <taxon>Leptospirales</taxon>
        <taxon>Leptospiraceae</taxon>
        <taxon>Leptospira</taxon>
    </lineage>
</organism>
<proteinExistence type="predicted"/>
<dbReference type="EMBL" id="CP033615">
    <property type="protein sequence ID" value="AYV57996.1"/>
    <property type="molecule type" value="Genomic_DNA"/>
</dbReference>